<keyword evidence="7" id="KW-1185">Reference proteome</keyword>
<dbReference type="CDD" id="cd00534">
    <property type="entry name" value="DHNA_DHNTPE"/>
    <property type="match status" value="1"/>
</dbReference>
<protein>
    <recommendedName>
        <fullName evidence="4">7,8-dihydroneopterin aldolase</fullName>
        <ecNumber evidence="4">4.1.2.25</ecNumber>
    </recommendedName>
</protein>
<dbReference type="RefSeq" id="WP_283762739.1">
    <property type="nucleotide sequence ID" value="NZ_JAQPOK010000086.1"/>
</dbReference>
<comment type="function">
    <text evidence="4">Catalyzes the conversion of 7,8-dihydroneopterin to 6-hydroxymethyl-7,8-dihydropterin.</text>
</comment>
<dbReference type="Proteomes" id="UP001231370">
    <property type="component" value="Unassembled WGS sequence"/>
</dbReference>
<evidence type="ECO:0000313" key="7">
    <source>
        <dbReference type="Proteomes" id="UP001231370"/>
    </source>
</evidence>
<comment type="similarity">
    <text evidence="1 4">Belongs to the DHNA family.</text>
</comment>
<evidence type="ECO:0000256" key="4">
    <source>
        <dbReference type="RuleBase" id="RU362079"/>
    </source>
</evidence>
<dbReference type="PANTHER" id="PTHR42844">
    <property type="entry name" value="DIHYDRONEOPTERIN ALDOLASE 1-RELATED"/>
    <property type="match status" value="1"/>
</dbReference>
<dbReference type="PANTHER" id="PTHR42844:SF10">
    <property type="entry name" value="DIHYDRONEOPTERIN TRIPHOSPHATE 2'-EPIMERASE"/>
    <property type="match status" value="1"/>
</dbReference>
<comment type="catalytic activity">
    <reaction evidence="4">
        <text>7,8-dihydroneopterin = 6-hydroxymethyl-7,8-dihydropterin + glycolaldehyde</text>
        <dbReference type="Rhea" id="RHEA:10540"/>
        <dbReference type="ChEBI" id="CHEBI:17001"/>
        <dbReference type="ChEBI" id="CHEBI:17071"/>
        <dbReference type="ChEBI" id="CHEBI:44841"/>
        <dbReference type="EC" id="4.1.2.25"/>
    </reaction>
</comment>
<evidence type="ECO:0000256" key="3">
    <source>
        <dbReference type="ARBA" id="ARBA00043806"/>
    </source>
</evidence>
<evidence type="ECO:0000259" key="5">
    <source>
        <dbReference type="SMART" id="SM00905"/>
    </source>
</evidence>
<dbReference type="InterPro" id="IPR043133">
    <property type="entry name" value="GTP-CH-I_C/QueF"/>
</dbReference>
<dbReference type="SUPFAM" id="SSF55620">
    <property type="entry name" value="Tetrahydrobiopterin biosynthesis enzymes-like"/>
    <property type="match status" value="1"/>
</dbReference>
<keyword evidence="2" id="KW-0413">Isomerase</keyword>
<comment type="catalytic activity">
    <reaction evidence="3">
        <text>7,8-dihydroneopterin 3'-triphosphate = 7,8-dihydromonapterin 3'-triphosphate</text>
        <dbReference type="Rhea" id="RHEA:28346"/>
        <dbReference type="ChEBI" id="CHEBI:58462"/>
        <dbReference type="ChEBI" id="CHEBI:61186"/>
        <dbReference type="EC" id="5.1.99.7"/>
    </reaction>
</comment>
<keyword evidence="4" id="KW-0289">Folate biosynthesis</keyword>
<evidence type="ECO:0000313" key="6">
    <source>
        <dbReference type="EMBL" id="MDJ1179433.1"/>
    </source>
</evidence>
<dbReference type="NCBIfam" id="TIGR00526">
    <property type="entry name" value="folB_dom"/>
    <property type="match status" value="1"/>
</dbReference>
<evidence type="ECO:0000256" key="1">
    <source>
        <dbReference type="ARBA" id="ARBA00005708"/>
    </source>
</evidence>
<dbReference type="Gene3D" id="3.30.1130.10">
    <property type="match status" value="1"/>
</dbReference>
<proteinExistence type="inferred from homology"/>
<accession>A0ABT7BJR1</accession>
<dbReference type="NCBIfam" id="TIGR00525">
    <property type="entry name" value="folB"/>
    <property type="match status" value="1"/>
</dbReference>
<sequence>MKSVSHTPSESSVKHNTLFSQEIQPKENQQIKPGLGVIKITNLRLRTLIGINDWEREKKQDVVINIKIGFDAKKPSETDQIEDTVNYKWITKQIIEQVENHSYGLIERMGQTIIDIVMADPKVIWTKVKVDKPFALRFSDSVSVKLRAHRSNFS</sequence>
<dbReference type="InterPro" id="IPR006156">
    <property type="entry name" value="Dihydroneopterin_aldolase"/>
</dbReference>
<dbReference type="Pfam" id="PF02152">
    <property type="entry name" value="FolB"/>
    <property type="match status" value="1"/>
</dbReference>
<organism evidence="6 7">
    <name type="scientific">Roseofilum halophilum BLCC-M91</name>
    <dbReference type="NCBI Taxonomy" id="3022259"/>
    <lineage>
        <taxon>Bacteria</taxon>
        <taxon>Bacillati</taxon>
        <taxon>Cyanobacteriota</taxon>
        <taxon>Cyanophyceae</taxon>
        <taxon>Desertifilales</taxon>
        <taxon>Desertifilaceae</taxon>
        <taxon>Roseofilum</taxon>
        <taxon>Roseofilum halophilum</taxon>
    </lineage>
</organism>
<comment type="pathway">
    <text evidence="4">Cofactor biosynthesis; tetrahydrofolate biosynthesis; 2-amino-4-hydroxy-6-hydroxymethyl-7,8-dihydropteridine diphosphate from 7,8-dihydroneopterin triphosphate: step 3/4.</text>
</comment>
<gene>
    <name evidence="6" type="primary">folB</name>
    <name evidence="6" type="ORF">PJF56_11215</name>
</gene>
<dbReference type="GO" id="GO:0004150">
    <property type="term" value="F:dihydroneopterin aldolase activity"/>
    <property type="evidence" value="ECO:0007669"/>
    <property type="project" value="UniProtKB-EC"/>
</dbReference>
<keyword evidence="4 6" id="KW-0456">Lyase</keyword>
<dbReference type="SMART" id="SM00905">
    <property type="entry name" value="FolB"/>
    <property type="match status" value="1"/>
</dbReference>
<dbReference type="EMBL" id="JAQPOK010000086">
    <property type="protein sequence ID" value="MDJ1179433.1"/>
    <property type="molecule type" value="Genomic_DNA"/>
</dbReference>
<evidence type="ECO:0000256" key="2">
    <source>
        <dbReference type="ARBA" id="ARBA00023235"/>
    </source>
</evidence>
<comment type="caution">
    <text evidence="6">The sequence shown here is derived from an EMBL/GenBank/DDBJ whole genome shotgun (WGS) entry which is preliminary data.</text>
</comment>
<dbReference type="EC" id="4.1.2.25" evidence="4"/>
<feature type="domain" description="Dihydroneopterin aldolase/epimerase" evidence="5">
    <location>
        <begin position="38"/>
        <end position="148"/>
    </location>
</feature>
<reference evidence="6 7" key="1">
    <citation type="submission" date="2023-01" db="EMBL/GenBank/DDBJ databases">
        <title>Novel diversity within Roseofilum (Cyanobacteria; Desertifilaceae) from marine benthic mats with descriptions of four novel species.</title>
        <authorList>
            <person name="Wang Y."/>
            <person name="Berthold D.E."/>
            <person name="Hu J."/>
            <person name="Lefler F.W."/>
            <person name="Laughinghouse H.D. IV."/>
        </authorList>
    </citation>
    <scope>NUCLEOTIDE SEQUENCE [LARGE SCALE GENOMIC DNA]</scope>
    <source>
        <strain evidence="6 7">BLCC-M91</strain>
    </source>
</reference>
<dbReference type="InterPro" id="IPR006157">
    <property type="entry name" value="FolB_dom"/>
</dbReference>
<name>A0ABT7BJR1_9CYAN</name>